<dbReference type="InterPro" id="IPR036721">
    <property type="entry name" value="RCK_C_sf"/>
</dbReference>
<proteinExistence type="predicted"/>
<evidence type="ECO:0000259" key="3">
    <source>
        <dbReference type="PROSITE" id="PS51202"/>
    </source>
</evidence>
<comment type="caution">
    <text evidence="4">The sequence shown here is derived from an EMBL/GenBank/DDBJ whole genome shotgun (WGS) entry which is preliminary data.</text>
</comment>
<dbReference type="Gene3D" id="3.40.50.720">
    <property type="entry name" value="NAD(P)-binding Rossmann-like Domain"/>
    <property type="match status" value="1"/>
</dbReference>
<dbReference type="EMBL" id="MFYX01000013">
    <property type="protein sequence ID" value="OGK07120.1"/>
    <property type="molecule type" value="Genomic_DNA"/>
</dbReference>
<evidence type="ECO:0000259" key="2">
    <source>
        <dbReference type="PROSITE" id="PS51201"/>
    </source>
</evidence>
<dbReference type="PROSITE" id="PS51202">
    <property type="entry name" value="RCK_C"/>
    <property type="match status" value="1"/>
</dbReference>
<evidence type="ECO:0000256" key="1">
    <source>
        <dbReference type="SAM" id="Phobius"/>
    </source>
</evidence>
<keyword evidence="1" id="KW-0472">Membrane</keyword>
<dbReference type="AlphaFoldDB" id="A0A1F7FKC9"/>
<dbReference type="Gene3D" id="3.30.70.1450">
    <property type="entry name" value="Regulator of K+ conductance, C-terminal domain"/>
    <property type="match status" value="1"/>
</dbReference>
<dbReference type="InterPro" id="IPR006037">
    <property type="entry name" value="RCK_C"/>
</dbReference>
<dbReference type="GO" id="GO:0008324">
    <property type="term" value="F:monoatomic cation transmembrane transporter activity"/>
    <property type="evidence" value="ECO:0007669"/>
    <property type="project" value="InterPro"/>
</dbReference>
<evidence type="ECO:0000313" key="4">
    <source>
        <dbReference type="EMBL" id="OGK07120.1"/>
    </source>
</evidence>
<keyword evidence="1" id="KW-1133">Transmembrane helix</keyword>
<dbReference type="GO" id="GO:0006813">
    <property type="term" value="P:potassium ion transport"/>
    <property type="evidence" value="ECO:0007669"/>
    <property type="project" value="InterPro"/>
</dbReference>
<dbReference type="InterPro" id="IPR050721">
    <property type="entry name" value="Trk_Ktr_HKT_K-transport"/>
</dbReference>
<dbReference type="Pfam" id="PF02254">
    <property type="entry name" value="TrkA_N"/>
    <property type="match status" value="1"/>
</dbReference>
<reference evidence="4 5" key="1">
    <citation type="journal article" date="2016" name="Nat. Commun.">
        <title>Thousands of microbial genomes shed light on interconnected biogeochemical processes in an aquifer system.</title>
        <authorList>
            <person name="Anantharaman K."/>
            <person name="Brown C.T."/>
            <person name="Hug L.A."/>
            <person name="Sharon I."/>
            <person name="Castelle C.J."/>
            <person name="Probst A.J."/>
            <person name="Thomas B.C."/>
            <person name="Singh A."/>
            <person name="Wilkins M.J."/>
            <person name="Karaoz U."/>
            <person name="Brodie E.L."/>
            <person name="Williams K.H."/>
            <person name="Hubbard S.S."/>
            <person name="Banfield J.F."/>
        </authorList>
    </citation>
    <scope>NUCLEOTIDE SEQUENCE [LARGE SCALE GENOMIC DNA]</scope>
</reference>
<protein>
    <recommendedName>
        <fullName evidence="6">Potassium channel protein</fullName>
    </recommendedName>
</protein>
<sequence>MSISEIGLVPILLTIILCVAIASVAGSLTALLAQGAIRKYLGRTRMEHELKKIRNHCIICGYGRMGRTIARQFEQQQLPLVIVDPNDAAIASAREQGHLAIHGDMGAENVLREAGADRAKALVIASANDALNLMVALTARTINKSLLIVARAEGPETEKKLRMVGTDKVITPHFMGALRIAQAVMRPAAFNFVETSTLSTQFGLTIDEFPIGPESPLAGKSILQSNIKNTHNIIILAITDHKGEMNFNPPAGTVIKSGAKLILMGDRQSIDRLAEFTGIKT</sequence>
<dbReference type="PANTHER" id="PTHR43833:SF9">
    <property type="entry name" value="POTASSIUM CHANNEL PROTEIN YUGO-RELATED"/>
    <property type="match status" value="1"/>
</dbReference>
<dbReference type="Pfam" id="PF02080">
    <property type="entry name" value="TrkA_C"/>
    <property type="match status" value="1"/>
</dbReference>
<dbReference type="SUPFAM" id="SSF116726">
    <property type="entry name" value="TrkA C-terminal domain-like"/>
    <property type="match status" value="1"/>
</dbReference>
<accession>A0A1F7FKC9</accession>
<feature type="domain" description="RCK C-terminal" evidence="3">
    <location>
        <begin position="193"/>
        <end position="279"/>
    </location>
</feature>
<gene>
    <name evidence="4" type="ORF">A2519_09160</name>
</gene>
<name>A0A1F7FKC9_UNCRA</name>
<dbReference type="PANTHER" id="PTHR43833">
    <property type="entry name" value="POTASSIUM CHANNEL PROTEIN 2-RELATED-RELATED"/>
    <property type="match status" value="1"/>
</dbReference>
<keyword evidence="1" id="KW-0812">Transmembrane</keyword>
<dbReference type="PROSITE" id="PS51201">
    <property type="entry name" value="RCK_N"/>
    <property type="match status" value="1"/>
</dbReference>
<dbReference type="InterPro" id="IPR003148">
    <property type="entry name" value="RCK_N"/>
</dbReference>
<evidence type="ECO:0008006" key="6">
    <source>
        <dbReference type="Google" id="ProtNLM"/>
    </source>
</evidence>
<feature type="domain" description="RCK N-terminal" evidence="2">
    <location>
        <begin position="54"/>
        <end position="170"/>
    </location>
</feature>
<dbReference type="SUPFAM" id="SSF51735">
    <property type="entry name" value="NAD(P)-binding Rossmann-fold domains"/>
    <property type="match status" value="1"/>
</dbReference>
<dbReference type="InterPro" id="IPR036291">
    <property type="entry name" value="NAD(P)-bd_dom_sf"/>
</dbReference>
<organism evidence="4 5">
    <name type="scientific">Candidatus Raymondbacteria bacterium RIFOXYD12_FULL_49_13</name>
    <dbReference type="NCBI Taxonomy" id="1817890"/>
    <lineage>
        <taxon>Bacteria</taxon>
        <taxon>Raymondiibacteriota</taxon>
    </lineage>
</organism>
<evidence type="ECO:0000313" key="5">
    <source>
        <dbReference type="Proteomes" id="UP000179243"/>
    </source>
</evidence>
<feature type="transmembrane region" description="Helical" evidence="1">
    <location>
        <begin position="6"/>
        <end position="33"/>
    </location>
</feature>
<dbReference type="Proteomes" id="UP000179243">
    <property type="component" value="Unassembled WGS sequence"/>
</dbReference>